<evidence type="ECO:0000256" key="2">
    <source>
        <dbReference type="ARBA" id="ARBA00009530"/>
    </source>
</evidence>
<dbReference type="GO" id="GO:0016020">
    <property type="term" value="C:membrane"/>
    <property type="evidence" value="ECO:0007669"/>
    <property type="project" value="UniProtKB-SubCell"/>
</dbReference>
<dbReference type="RefSeq" id="WP_074744200.1">
    <property type="nucleotide sequence ID" value="NZ_FNYS01000001.1"/>
</dbReference>
<sequence>MSLGRVLLAIIFPPLTVLDKGCGSILLVCILTLCGWIPGVIAALVILNNPKYNK</sequence>
<dbReference type="Proteomes" id="UP000183077">
    <property type="component" value="Unassembled WGS sequence"/>
</dbReference>
<evidence type="ECO:0000256" key="5">
    <source>
        <dbReference type="ARBA" id="ARBA00023136"/>
    </source>
</evidence>
<dbReference type="GeneID" id="82255441"/>
<keyword evidence="3 6" id="KW-0812">Transmembrane</keyword>
<evidence type="ECO:0000313" key="8">
    <source>
        <dbReference type="Proteomes" id="UP000183077"/>
    </source>
</evidence>
<comment type="similarity">
    <text evidence="2">Belongs to the UPF0057 (PMP3) family.</text>
</comment>
<dbReference type="InterPro" id="IPR000612">
    <property type="entry name" value="PMP3"/>
</dbReference>
<reference evidence="7 8" key="1">
    <citation type="submission" date="2016-10" db="EMBL/GenBank/DDBJ databases">
        <authorList>
            <person name="de Groot N.N."/>
        </authorList>
    </citation>
    <scope>NUCLEOTIDE SEQUENCE [LARGE SCALE GENOMIC DNA]</scope>
    <source>
        <strain evidence="7 8">DSM 23048</strain>
    </source>
</reference>
<accession>A0A1H6RG67</accession>
<evidence type="ECO:0000256" key="1">
    <source>
        <dbReference type="ARBA" id="ARBA00004370"/>
    </source>
</evidence>
<protein>
    <submittedName>
        <fullName evidence="7">Proteolipid membrane potential modulator</fullName>
    </submittedName>
</protein>
<gene>
    <name evidence="7" type="ORF">SAMN04488018_101207</name>
</gene>
<keyword evidence="5 6" id="KW-0472">Membrane</keyword>
<dbReference type="EMBL" id="FNYS01000001">
    <property type="protein sequence ID" value="SEI50182.1"/>
    <property type="molecule type" value="Genomic_DNA"/>
</dbReference>
<dbReference type="AlphaFoldDB" id="A0A1H6RG67"/>
<evidence type="ECO:0000313" key="7">
    <source>
        <dbReference type="EMBL" id="SEI50182.1"/>
    </source>
</evidence>
<comment type="subcellular location">
    <subcellularLocation>
        <location evidence="1">Membrane</location>
    </subcellularLocation>
</comment>
<dbReference type="OrthoDB" id="2692128at2"/>
<feature type="transmembrane region" description="Helical" evidence="6">
    <location>
        <begin position="25"/>
        <end position="47"/>
    </location>
</feature>
<organism evidence="7 8">
    <name type="scientific">Myroides marinus</name>
    <dbReference type="NCBI Taxonomy" id="703342"/>
    <lineage>
        <taxon>Bacteria</taxon>
        <taxon>Pseudomonadati</taxon>
        <taxon>Bacteroidota</taxon>
        <taxon>Flavobacteriia</taxon>
        <taxon>Flavobacteriales</taxon>
        <taxon>Flavobacteriaceae</taxon>
        <taxon>Myroides</taxon>
    </lineage>
</organism>
<dbReference type="Pfam" id="PF01679">
    <property type="entry name" value="Pmp3"/>
    <property type="match status" value="1"/>
</dbReference>
<evidence type="ECO:0000256" key="4">
    <source>
        <dbReference type="ARBA" id="ARBA00022989"/>
    </source>
</evidence>
<keyword evidence="4 6" id="KW-1133">Transmembrane helix</keyword>
<evidence type="ECO:0000256" key="3">
    <source>
        <dbReference type="ARBA" id="ARBA00022692"/>
    </source>
</evidence>
<evidence type="ECO:0000256" key="6">
    <source>
        <dbReference type="SAM" id="Phobius"/>
    </source>
</evidence>
<name>A0A1H6RG67_9FLAO</name>
<proteinExistence type="inferred from homology"/>